<name>A0A0D2LSS1_HYPSF</name>
<proteinExistence type="predicted"/>
<reference evidence="3" key="1">
    <citation type="submission" date="2014-04" db="EMBL/GenBank/DDBJ databases">
        <title>Evolutionary Origins and Diversification of the Mycorrhizal Mutualists.</title>
        <authorList>
            <consortium name="DOE Joint Genome Institute"/>
            <consortium name="Mycorrhizal Genomics Consortium"/>
            <person name="Kohler A."/>
            <person name="Kuo A."/>
            <person name="Nagy L.G."/>
            <person name="Floudas D."/>
            <person name="Copeland A."/>
            <person name="Barry K.W."/>
            <person name="Cichocki N."/>
            <person name="Veneault-Fourrey C."/>
            <person name="LaButti K."/>
            <person name="Lindquist E.A."/>
            <person name="Lipzen A."/>
            <person name="Lundell T."/>
            <person name="Morin E."/>
            <person name="Murat C."/>
            <person name="Riley R."/>
            <person name="Ohm R."/>
            <person name="Sun H."/>
            <person name="Tunlid A."/>
            <person name="Henrissat B."/>
            <person name="Grigoriev I.V."/>
            <person name="Hibbett D.S."/>
            <person name="Martin F."/>
        </authorList>
    </citation>
    <scope>NUCLEOTIDE SEQUENCE [LARGE SCALE GENOMIC DNA]</scope>
    <source>
        <strain evidence="3">FD-334 SS-4</strain>
    </source>
</reference>
<evidence type="ECO:0000256" key="1">
    <source>
        <dbReference type="SAM" id="MobiDB-lite"/>
    </source>
</evidence>
<dbReference type="Proteomes" id="UP000054270">
    <property type="component" value="Unassembled WGS sequence"/>
</dbReference>
<accession>A0A0D2LSS1</accession>
<evidence type="ECO:0000313" key="3">
    <source>
        <dbReference type="Proteomes" id="UP000054270"/>
    </source>
</evidence>
<protein>
    <submittedName>
        <fullName evidence="2">Uncharacterized protein</fullName>
    </submittedName>
</protein>
<dbReference type="AlphaFoldDB" id="A0A0D2LSS1"/>
<organism evidence="2 3">
    <name type="scientific">Hypholoma sublateritium (strain FD-334 SS-4)</name>
    <dbReference type="NCBI Taxonomy" id="945553"/>
    <lineage>
        <taxon>Eukaryota</taxon>
        <taxon>Fungi</taxon>
        <taxon>Dikarya</taxon>
        <taxon>Basidiomycota</taxon>
        <taxon>Agaricomycotina</taxon>
        <taxon>Agaricomycetes</taxon>
        <taxon>Agaricomycetidae</taxon>
        <taxon>Agaricales</taxon>
        <taxon>Agaricineae</taxon>
        <taxon>Strophariaceae</taxon>
        <taxon>Hypholoma</taxon>
    </lineage>
</organism>
<sequence>MHDALLNLRVTSLVVRVGSAVLGRIVTMRPTSLQLAAPRYFSGSFLALRLGPRSCSRRQPPPPPAARPHPAQYYARKRIRRDGHLSLVHR</sequence>
<gene>
    <name evidence="2" type="ORF">HYPSUDRAFT_49557</name>
</gene>
<keyword evidence="3" id="KW-1185">Reference proteome</keyword>
<dbReference type="EMBL" id="KN817707">
    <property type="protein sequence ID" value="KJA13893.1"/>
    <property type="molecule type" value="Genomic_DNA"/>
</dbReference>
<evidence type="ECO:0000313" key="2">
    <source>
        <dbReference type="EMBL" id="KJA13893.1"/>
    </source>
</evidence>
<feature type="region of interest" description="Disordered" evidence="1">
    <location>
        <begin position="52"/>
        <end position="74"/>
    </location>
</feature>